<feature type="transmembrane region" description="Helical" evidence="7">
    <location>
        <begin position="266"/>
        <end position="285"/>
    </location>
</feature>
<evidence type="ECO:0000256" key="3">
    <source>
        <dbReference type="ARBA" id="ARBA00022692"/>
    </source>
</evidence>
<dbReference type="GeneID" id="64973794"/>
<feature type="transmembrane region" description="Helical" evidence="7">
    <location>
        <begin position="386"/>
        <end position="404"/>
    </location>
</feature>
<feature type="transmembrane region" description="Helical" evidence="7">
    <location>
        <begin position="198"/>
        <end position="221"/>
    </location>
</feature>
<evidence type="ECO:0000256" key="5">
    <source>
        <dbReference type="ARBA" id="ARBA00023136"/>
    </source>
</evidence>
<dbReference type="FunFam" id="1.20.1250.20:FF:000106">
    <property type="entry name" value="MFS transporter, putative"/>
    <property type="match status" value="1"/>
</dbReference>
<comment type="subcellular location">
    <subcellularLocation>
        <location evidence="1">Membrane</location>
        <topology evidence="1">Multi-pass membrane protein</topology>
    </subcellularLocation>
</comment>
<dbReference type="AlphaFoldDB" id="A0A7R7XNC8"/>
<dbReference type="FunFam" id="1.20.1250.20:FF:000247">
    <property type="entry name" value="MFS general substrate transporter"/>
    <property type="match status" value="1"/>
</dbReference>
<dbReference type="GO" id="GO:0022857">
    <property type="term" value="F:transmembrane transporter activity"/>
    <property type="evidence" value="ECO:0007669"/>
    <property type="project" value="InterPro"/>
</dbReference>
<gene>
    <name evidence="8" type="ORF">APUU_40233A</name>
</gene>
<sequence>MGDFEATKTAADVRERPLKEHSDIARDGPQTNQPEAPQPAIASFFSRRRGRDLEEIATQPSVYDDPKLAPYFQPNPKYENLHRFDPDFKWKWGEEKPLIRKIDWRVTIWAALAFFALDLDRSNISQANTDNFLDDMGLDTNDYNLGQTLFKVAFLIAELPSQLVSKKIGPDRWIPAQMCLWSIASAAQFWLNSRASFLALRVIIGVLQGGFIPDIILYLSYFFKSDELPLRLAIFWMANRLTDVVSPLIAYGVLHMRGTHGQEGWRWLFLIEGLITLIIGIWSIFQMAPSPTQTKAWWRPHGWFNEYEEKIMVNRILRDDPSKGDMHNRQAITPKLLWKSLCDFDLWPIYAIGLTFGIPPSPSDQYLTLTLRGLGFDTFNSNLLSIPAQIITTINMLILTYISVKWNQRAWLGLFTQFWFLPCLVALAVLPEGTPRWGSYALVTVILSYPTPHAMQVGWCSSNSNTVRTRTVSAALYNMMVQVQAIIASNIYREDDKPLYRRGNRVLIGINCLNVVLYLFAKWYYVNRNKQREKVWGGMTPEEKEEYLNTTTDQGNKRLDFRFAH</sequence>
<evidence type="ECO:0008006" key="10">
    <source>
        <dbReference type="Google" id="ProtNLM"/>
    </source>
</evidence>
<evidence type="ECO:0000313" key="9">
    <source>
        <dbReference type="Proteomes" id="UP000654913"/>
    </source>
</evidence>
<feature type="transmembrane region" description="Helical" evidence="7">
    <location>
        <begin position="233"/>
        <end position="254"/>
    </location>
</feature>
<reference evidence="8" key="2">
    <citation type="submission" date="2021-02" db="EMBL/GenBank/DDBJ databases">
        <title>Aspergillus puulaauensis MK2 genome sequence.</title>
        <authorList>
            <person name="Futagami T."/>
            <person name="Mori K."/>
            <person name="Kadooka C."/>
            <person name="Tanaka T."/>
        </authorList>
    </citation>
    <scope>NUCLEOTIDE SEQUENCE</scope>
    <source>
        <strain evidence="8">MK2</strain>
    </source>
</reference>
<evidence type="ECO:0000256" key="4">
    <source>
        <dbReference type="ARBA" id="ARBA00022989"/>
    </source>
</evidence>
<dbReference type="PANTHER" id="PTHR43791:SF65">
    <property type="entry name" value="MAJOR FACILITATOR SUPERFAMILY (MFS) PROFILE DOMAIN-CONTAINING PROTEIN-RELATED"/>
    <property type="match status" value="1"/>
</dbReference>
<proteinExistence type="predicted"/>
<dbReference type="PANTHER" id="PTHR43791">
    <property type="entry name" value="PERMEASE-RELATED"/>
    <property type="match status" value="1"/>
</dbReference>
<dbReference type="SUPFAM" id="SSF103473">
    <property type="entry name" value="MFS general substrate transporter"/>
    <property type="match status" value="1"/>
</dbReference>
<keyword evidence="9" id="KW-1185">Reference proteome</keyword>
<feature type="transmembrane region" description="Helical" evidence="7">
    <location>
        <begin position="506"/>
        <end position="525"/>
    </location>
</feature>
<keyword evidence="4 7" id="KW-1133">Transmembrane helix</keyword>
<organism evidence="8 9">
    <name type="scientific">Aspergillus puulaauensis</name>
    <dbReference type="NCBI Taxonomy" id="1220207"/>
    <lineage>
        <taxon>Eukaryota</taxon>
        <taxon>Fungi</taxon>
        <taxon>Dikarya</taxon>
        <taxon>Ascomycota</taxon>
        <taxon>Pezizomycotina</taxon>
        <taxon>Eurotiomycetes</taxon>
        <taxon>Eurotiomycetidae</taxon>
        <taxon>Eurotiales</taxon>
        <taxon>Aspergillaceae</taxon>
        <taxon>Aspergillus</taxon>
    </lineage>
</organism>
<reference evidence="8" key="1">
    <citation type="submission" date="2021-01" db="EMBL/GenBank/DDBJ databases">
        <authorList>
            <consortium name="Aspergillus puulaauensis MK2 genome sequencing consortium"/>
            <person name="Kazuki M."/>
            <person name="Futagami T."/>
        </authorList>
    </citation>
    <scope>NUCLEOTIDE SEQUENCE</scope>
    <source>
        <strain evidence="8">MK2</strain>
    </source>
</reference>
<dbReference type="RefSeq" id="XP_041555983.1">
    <property type="nucleotide sequence ID" value="XM_041703282.1"/>
</dbReference>
<feature type="compositionally biased region" description="Basic and acidic residues" evidence="6">
    <location>
        <begin position="11"/>
        <end position="26"/>
    </location>
</feature>
<dbReference type="GO" id="GO:0016020">
    <property type="term" value="C:membrane"/>
    <property type="evidence" value="ECO:0007669"/>
    <property type="project" value="UniProtKB-SubCell"/>
</dbReference>
<dbReference type="OrthoDB" id="1935484at2759"/>
<keyword evidence="2" id="KW-0813">Transport</keyword>
<evidence type="ECO:0000256" key="1">
    <source>
        <dbReference type="ARBA" id="ARBA00004141"/>
    </source>
</evidence>
<evidence type="ECO:0000256" key="7">
    <source>
        <dbReference type="SAM" id="Phobius"/>
    </source>
</evidence>
<accession>A0A7R7XNC8</accession>
<dbReference type="Gene3D" id="1.20.1250.20">
    <property type="entry name" value="MFS general substrate transporter like domains"/>
    <property type="match status" value="1"/>
</dbReference>
<feature type="region of interest" description="Disordered" evidence="6">
    <location>
        <begin position="1"/>
        <end position="44"/>
    </location>
</feature>
<name>A0A7R7XNC8_9EURO</name>
<feature type="transmembrane region" description="Helical" evidence="7">
    <location>
        <begin position="411"/>
        <end position="430"/>
    </location>
</feature>
<protein>
    <recommendedName>
        <fullName evidence="10">MFS general substrate transporter</fullName>
    </recommendedName>
</protein>
<dbReference type="InterPro" id="IPR011701">
    <property type="entry name" value="MFS"/>
</dbReference>
<dbReference type="EMBL" id="AP024446">
    <property type="protein sequence ID" value="BCS23789.1"/>
    <property type="molecule type" value="Genomic_DNA"/>
</dbReference>
<dbReference type="InterPro" id="IPR036259">
    <property type="entry name" value="MFS_trans_sf"/>
</dbReference>
<keyword evidence="3 7" id="KW-0812">Transmembrane</keyword>
<dbReference type="Proteomes" id="UP000654913">
    <property type="component" value="Chromosome 4"/>
</dbReference>
<dbReference type="Pfam" id="PF07690">
    <property type="entry name" value="MFS_1"/>
    <property type="match status" value="1"/>
</dbReference>
<evidence type="ECO:0000256" key="6">
    <source>
        <dbReference type="SAM" id="MobiDB-lite"/>
    </source>
</evidence>
<dbReference type="KEGG" id="apuu:APUU_40233A"/>
<evidence type="ECO:0000313" key="8">
    <source>
        <dbReference type="EMBL" id="BCS23789.1"/>
    </source>
</evidence>
<evidence type="ECO:0000256" key="2">
    <source>
        <dbReference type="ARBA" id="ARBA00022448"/>
    </source>
</evidence>
<keyword evidence="5 7" id="KW-0472">Membrane</keyword>